<evidence type="ECO:0000313" key="2">
    <source>
        <dbReference type="EMBL" id="MBB5374479.1"/>
    </source>
</evidence>
<feature type="signal peptide" evidence="1">
    <location>
        <begin position="1"/>
        <end position="22"/>
    </location>
</feature>
<proteinExistence type="predicted"/>
<dbReference type="PROSITE" id="PS51257">
    <property type="entry name" value="PROKAR_LIPOPROTEIN"/>
    <property type="match status" value="1"/>
</dbReference>
<evidence type="ECO:0000256" key="1">
    <source>
        <dbReference type="SAM" id="SignalP"/>
    </source>
</evidence>
<dbReference type="Proteomes" id="UP000553706">
    <property type="component" value="Unassembled WGS sequence"/>
</dbReference>
<organism evidence="2 3">
    <name type="scientific">Acidocella aromatica</name>
    <dbReference type="NCBI Taxonomy" id="1303579"/>
    <lineage>
        <taxon>Bacteria</taxon>
        <taxon>Pseudomonadati</taxon>
        <taxon>Pseudomonadota</taxon>
        <taxon>Alphaproteobacteria</taxon>
        <taxon>Acetobacterales</taxon>
        <taxon>Acidocellaceae</taxon>
        <taxon>Acidocella</taxon>
    </lineage>
</organism>
<keyword evidence="3" id="KW-1185">Reference proteome</keyword>
<feature type="chain" id="PRO_5032821556" description="YkuD domain-containing protein" evidence="1">
    <location>
        <begin position="23"/>
        <end position="268"/>
    </location>
</feature>
<dbReference type="EMBL" id="JACHFJ010000018">
    <property type="protein sequence ID" value="MBB5374479.1"/>
    <property type="molecule type" value="Genomic_DNA"/>
</dbReference>
<comment type="caution">
    <text evidence="2">The sequence shown here is derived from an EMBL/GenBank/DDBJ whole genome shotgun (WGS) entry which is preliminary data.</text>
</comment>
<sequence length="268" mass="29223">MRYFAGLALLVFALMLAGCAAAPPRLATAPPPPDYSAQIAMLRAEMARDVPDNPPRSLADDDAWIARTQAMFAASPYKPDTPQLVLAVDRNPAVQQLRVIFADPTGPWQVIGGGKVSTGRAGRYGFFITPAGVFPHTTAILDYRAEGTYNENHIRGLGIKGRRVWDFGWQMAVKGWQTDGGTNEIRLQLHATDPDVLEPRLGRPDSKGCVRVSAGMNVFLDRHAVLDADYLRHKDEDPAIAALLPVDADPFPYAGTYLVIFDSSEPLP</sequence>
<evidence type="ECO:0008006" key="4">
    <source>
        <dbReference type="Google" id="ProtNLM"/>
    </source>
</evidence>
<reference evidence="2 3" key="1">
    <citation type="submission" date="2020-08" db="EMBL/GenBank/DDBJ databases">
        <title>Genomic Encyclopedia of Type Strains, Phase IV (KMG-IV): sequencing the most valuable type-strain genomes for metagenomic binning, comparative biology and taxonomic classification.</title>
        <authorList>
            <person name="Goeker M."/>
        </authorList>
    </citation>
    <scope>NUCLEOTIDE SEQUENCE [LARGE SCALE GENOMIC DNA]</scope>
    <source>
        <strain evidence="2 3">DSM 27026</strain>
    </source>
</reference>
<keyword evidence="1" id="KW-0732">Signal</keyword>
<protein>
    <recommendedName>
        <fullName evidence="4">YkuD domain-containing protein</fullName>
    </recommendedName>
</protein>
<dbReference type="AlphaFoldDB" id="A0A840VQU4"/>
<gene>
    <name evidence="2" type="ORF">HNP71_002753</name>
</gene>
<name>A0A840VQU4_9PROT</name>
<evidence type="ECO:0000313" key="3">
    <source>
        <dbReference type="Proteomes" id="UP000553706"/>
    </source>
</evidence>
<dbReference type="RefSeq" id="WP_183267490.1">
    <property type="nucleotide sequence ID" value="NZ_JACHFJ010000018.1"/>
</dbReference>
<accession>A0A840VQU4</accession>